<dbReference type="InterPro" id="IPR036869">
    <property type="entry name" value="J_dom_sf"/>
</dbReference>
<dbReference type="Pfam" id="PF07743">
    <property type="entry name" value="HSCB_C"/>
    <property type="match status" value="1"/>
</dbReference>
<dbReference type="InterPro" id="IPR036386">
    <property type="entry name" value="HscB_C_sf"/>
</dbReference>
<dbReference type="HAMAP" id="MF_00682">
    <property type="entry name" value="HscB"/>
    <property type="match status" value="1"/>
</dbReference>
<dbReference type="EMBL" id="QTPM01000059">
    <property type="protein sequence ID" value="RQY83397.1"/>
    <property type="molecule type" value="Genomic_DNA"/>
</dbReference>
<dbReference type="KEGG" id="bstg:WT74_11095"/>
<dbReference type="Gene3D" id="1.10.287.110">
    <property type="entry name" value="DnaJ domain"/>
    <property type="match status" value="1"/>
</dbReference>
<accession>A0A102WNJ9</accession>
<dbReference type="SUPFAM" id="SSF46565">
    <property type="entry name" value="Chaperone J-domain"/>
    <property type="match status" value="1"/>
</dbReference>
<evidence type="ECO:0000259" key="5">
    <source>
        <dbReference type="PROSITE" id="PS50076"/>
    </source>
</evidence>
<evidence type="ECO:0000313" key="8">
    <source>
        <dbReference type="EMBL" id="RQY83397.1"/>
    </source>
</evidence>
<evidence type="ECO:0000313" key="11">
    <source>
        <dbReference type="Proteomes" id="UP000473470"/>
    </source>
</evidence>
<dbReference type="SUPFAM" id="SSF47144">
    <property type="entry name" value="HSC20 (HSCB), C-terminal oligomerisation domain"/>
    <property type="match status" value="1"/>
</dbReference>
<comment type="caution">
    <text evidence="7">The sequence shown here is derived from an EMBL/GenBank/DDBJ whole genome shotgun (WGS) entry which is preliminary data.</text>
</comment>
<evidence type="ECO:0000256" key="1">
    <source>
        <dbReference type="ARBA" id="ARBA00010476"/>
    </source>
</evidence>
<dbReference type="PANTHER" id="PTHR14021">
    <property type="entry name" value="IRON-SULFUR CLUSTER CO-CHAPERONE PROTEIN HSCB"/>
    <property type="match status" value="1"/>
</dbReference>
<evidence type="ECO:0000313" key="7">
    <source>
        <dbReference type="EMBL" id="KWA64250.1"/>
    </source>
</evidence>
<dbReference type="GO" id="GO:0001671">
    <property type="term" value="F:ATPase activator activity"/>
    <property type="evidence" value="ECO:0007669"/>
    <property type="project" value="InterPro"/>
</dbReference>
<evidence type="ECO:0000313" key="10">
    <source>
        <dbReference type="Proteomes" id="UP000281098"/>
    </source>
</evidence>
<dbReference type="GO" id="GO:1990230">
    <property type="term" value="C:iron-sulfur cluster transfer complex"/>
    <property type="evidence" value="ECO:0007669"/>
    <property type="project" value="TreeGrafter"/>
</dbReference>
<dbReference type="InterPro" id="IPR004640">
    <property type="entry name" value="HscB"/>
</dbReference>
<dbReference type="AlphaFoldDB" id="A0A102WNJ9"/>
<dbReference type="SMART" id="SM00271">
    <property type="entry name" value="DnaJ"/>
    <property type="match status" value="1"/>
</dbReference>
<dbReference type="GO" id="GO:0044571">
    <property type="term" value="P:[2Fe-2S] cluster assembly"/>
    <property type="evidence" value="ECO:0007669"/>
    <property type="project" value="InterPro"/>
</dbReference>
<feature type="domain" description="J" evidence="5">
    <location>
        <begin position="7"/>
        <end position="79"/>
    </location>
</feature>
<protein>
    <recommendedName>
        <fullName evidence="4">Co-chaperone protein HscB homolog</fullName>
    </recommendedName>
</protein>
<dbReference type="CDD" id="cd06257">
    <property type="entry name" value="DnaJ"/>
    <property type="match status" value="1"/>
</dbReference>
<comment type="subunit">
    <text evidence="4">Interacts with HscA and stimulates its ATPase activity.</text>
</comment>
<gene>
    <name evidence="4 7" type="primary">hscB</name>
    <name evidence="8" type="ORF">DF017_30925</name>
    <name evidence="6" type="ORF">F7R25_20670</name>
    <name evidence="7" type="ORF">WT44_11485</name>
</gene>
<dbReference type="NCBIfam" id="NF002935">
    <property type="entry name" value="PRK03578.1"/>
    <property type="match status" value="1"/>
</dbReference>
<dbReference type="Proteomes" id="UP000281098">
    <property type="component" value="Unassembled WGS sequence"/>
</dbReference>
<evidence type="ECO:0000313" key="9">
    <source>
        <dbReference type="Proteomes" id="UP000068603"/>
    </source>
</evidence>
<dbReference type="PANTHER" id="PTHR14021:SF15">
    <property type="entry name" value="IRON-SULFUR CLUSTER CO-CHAPERONE PROTEIN HSCB"/>
    <property type="match status" value="1"/>
</dbReference>
<dbReference type="EMBL" id="LPHB01000034">
    <property type="protein sequence ID" value="KWA64250.1"/>
    <property type="molecule type" value="Genomic_DNA"/>
</dbReference>
<comment type="function">
    <text evidence="3 4">Co-chaperone involved in the maturation of iron-sulfur cluster-containing proteins. Seems to help targeting proteins to be folded toward HscA.</text>
</comment>
<evidence type="ECO:0000256" key="2">
    <source>
        <dbReference type="ARBA" id="ARBA00023186"/>
    </source>
</evidence>
<dbReference type="GO" id="GO:0051087">
    <property type="term" value="F:protein-folding chaperone binding"/>
    <property type="evidence" value="ECO:0007669"/>
    <property type="project" value="InterPro"/>
</dbReference>
<dbReference type="PROSITE" id="PS50076">
    <property type="entry name" value="DNAJ_2"/>
    <property type="match status" value="1"/>
</dbReference>
<reference evidence="6 11" key="3">
    <citation type="submission" date="2019-09" db="EMBL/GenBank/DDBJ databases">
        <title>Draft genome sequences of 48 bacterial type strains from the CCUG.</title>
        <authorList>
            <person name="Tunovic T."/>
            <person name="Pineiro-Iglesias B."/>
            <person name="Unosson C."/>
            <person name="Inganas E."/>
            <person name="Ohlen M."/>
            <person name="Cardew S."/>
            <person name="Jensie-Markopoulos S."/>
            <person name="Salva-Serra F."/>
            <person name="Jaen-Luchoro D."/>
            <person name="Karlsson R."/>
            <person name="Svensson-Stadler L."/>
            <person name="Chun J."/>
            <person name="Moore E."/>
        </authorList>
    </citation>
    <scope>NUCLEOTIDE SEQUENCE [LARGE SCALE GENOMIC DNA]</scope>
    <source>
        <strain evidence="6 11">CCUG 65686</strain>
    </source>
</reference>
<organism evidence="7">
    <name type="scientific">Burkholderia stagnalis</name>
    <dbReference type="NCBI Taxonomy" id="1503054"/>
    <lineage>
        <taxon>Bacteria</taxon>
        <taxon>Pseudomonadati</taxon>
        <taxon>Pseudomonadota</taxon>
        <taxon>Betaproteobacteria</taxon>
        <taxon>Burkholderiales</taxon>
        <taxon>Burkholderiaceae</taxon>
        <taxon>Burkholderia</taxon>
        <taxon>Burkholderia cepacia complex</taxon>
    </lineage>
</organism>
<dbReference type="STRING" id="1503054.WT74_11095"/>
<sequence>MVSLKDSHFDLFHLPAQFALDDAALDTAYRAVQTQVHPDRFAAAGDAQKRIAMQWATRANEAYRTLRDPLKRATYLLSLRGVDIGAENNTAMEPAFLMQQMEWREGIEDAAAARNVDALDALLAELRDEKRARLARLGTLLDSGADQAAAEAVRQLMFIERVASEVSAQIERLEH</sequence>
<reference evidence="8 10" key="2">
    <citation type="submission" date="2018-08" db="EMBL/GenBank/DDBJ databases">
        <title>Comparative analysis of Burkholderia isolates from Puerto Rico.</title>
        <authorList>
            <person name="Hall C."/>
            <person name="Sahl J."/>
            <person name="Wagner D."/>
        </authorList>
    </citation>
    <scope>NUCLEOTIDE SEQUENCE [LARGE SCALE GENOMIC DNA]</scope>
    <source>
        <strain evidence="8 10">Bp8966</strain>
    </source>
</reference>
<dbReference type="EMBL" id="VZOK01000031">
    <property type="protein sequence ID" value="KAB0636097.1"/>
    <property type="molecule type" value="Genomic_DNA"/>
</dbReference>
<evidence type="ECO:0000313" key="6">
    <source>
        <dbReference type="EMBL" id="KAB0636097.1"/>
    </source>
</evidence>
<keyword evidence="10" id="KW-1185">Reference proteome</keyword>
<dbReference type="Gene3D" id="1.20.1280.20">
    <property type="entry name" value="HscB, C-terminal domain"/>
    <property type="match status" value="1"/>
</dbReference>
<dbReference type="RefSeq" id="WP_017331805.1">
    <property type="nucleotide sequence ID" value="NZ_CABVPM010000110.1"/>
</dbReference>
<dbReference type="InterPro" id="IPR001623">
    <property type="entry name" value="DnaJ_domain"/>
</dbReference>
<dbReference type="GO" id="GO:0051259">
    <property type="term" value="P:protein complex oligomerization"/>
    <property type="evidence" value="ECO:0007669"/>
    <property type="project" value="InterPro"/>
</dbReference>
<dbReference type="Proteomes" id="UP000473470">
    <property type="component" value="Unassembled WGS sequence"/>
</dbReference>
<dbReference type="GO" id="GO:0006457">
    <property type="term" value="P:protein folding"/>
    <property type="evidence" value="ECO:0007669"/>
    <property type="project" value="UniProtKB-UniRule"/>
</dbReference>
<evidence type="ECO:0000256" key="3">
    <source>
        <dbReference type="ARBA" id="ARBA00025596"/>
    </source>
</evidence>
<reference evidence="7 9" key="1">
    <citation type="submission" date="2015-11" db="EMBL/GenBank/DDBJ databases">
        <title>Expanding the genomic diversity of Burkholderia species for the development of highly accurate diagnostics.</title>
        <authorList>
            <person name="Sahl J."/>
            <person name="Keim P."/>
            <person name="Wagner D."/>
        </authorList>
    </citation>
    <scope>NUCLEOTIDE SEQUENCE [LARGE SCALE GENOMIC DNA]</scope>
    <source>
        <strain evidence="7 9">MSMB1960WGS</strain>
    </source>
</reference>
<dbReference type="NCBIfam" id="TIGR00714">
    <property type="entry name" value="hscB"/>
    <property type="match status" value="1"/>
</dbReference>
<keyword evidence="2 4" id="KW-0143">Chaperone</keyword>
<dbReference type="GeneID" id="93053153"/>
<evidence type="ECO:0000256" key="4">
    <source>
        <dbReference type="HAMAP-Rule" id="MF_00682"/>
    </source>
</evidence>
<comment type="similarity">
    <text evidence="1 4">Belongs to the HscB family.</text>
</comment>
<proteinExistence type="inferred from homology"/>
<dbReference type="Proteomes" id="UP000068603">
    <property type="component" value="Unassembled WGS sequence"/>
</dbReference>
<name>A0A102WNJ9_9BURK</name>
<dbReference type="InterPro" id="IPR009073">
    <property type="entry name" value="HscB_oligo_C"/>
</dbReference>